<dbReference type="PANTHER" id="PTHR20902">
    <property type="entry name" value="41-2 PROTEIN ANTIGEN-RELATED"/>
    <property type="match status" value="1"/>
</dbReference>
<evidence type="ECO:0000313" key="12">
    <source>
        <dbReference type="Proteomes" id="UP001642484"/>
    </source>
</evidence>
<dbReference type="NCBIfam" id="TIGR00756">
    <property type="entry name" value="PPR"/>
    <property type="match status" value="1"/>
</dbReference>
<keyword evidence="4" id="KW-0813">Transport</keyword>
<evidence type="ECO:0000256" key="7">
    <source>
        <dbReference type="ARBA" id="ARBA00023034"/>
    </source>
</evidence>
<dbReference type="Gene3D" id="1.10.1410.10">
    <property type="match status" value="1"/>
</dbReference>
<dbReference type="Gene3D" id="3.30.1380.20">
    <property type="entry name" value="Trafficking protein particle complex subunit 3"/>
    <property type="match status" value="1"/>
</dbReference>
<evidence type="ECO:0000256" key="5">
    <source>
        <dbReference type="ARBA" id="ARBA00022824"/>
    </source>
</evidence>
<dbReference type="InterPro" id="IPR011990">
    <property type="entry name" value="TPR-like_helical_dom_sf"/>
</dbReference>
<keyword evidence="12" id="KW-1185">Reference proteome</keyword>
<keyword evidence="6" id="KW-0931">ER-Golgi transport</keyword>
<reference evidence="11 12" key="1">
    <citation type="submission" date="2024-02" db="EMBL/GenBank/DDBJ databases">
        <authorList>
            <person name="Chen Y."/>
            <person name="Shah S."/>
            <person name="Dougan E. K."/>
            <person name="Thang M."/>
            <person name="Chan C."/>
        </authorList>
    </citation>
    <scope>NUCLEOTIDE SEQUENCE [LARGE SCALE GENOMIC DNA]</scope>
</reference>
<keyword evidence="9" id="KW-0175">Coiled coil</keyword>
<organism evidence="11 12">
    <name type="scientific">Durusdinium trenchii</name>
    <dbReference type="NCBI Taxonomy" id="1381693"/>
    <lineage>
        <taxon>Eukaryota</taxon>
        <taxon>Sar</taxon>
        <taxon>Alveolata</taxon>
        <taxon>Dinophyceae</taxon>
        <taxon>Suessiales</taxon>
        <taxon>Symbiodiniaceae</taxon>
        <taxon>Durusdinium</taxon>
    </lineage>
</organism>
<dbReference type="Proteomes" id="UP001642484">
    <property type="component" value="Unassembled WGS sequence"/>
</dbReference>
<evidence type="ECO:0000256" key="3">
    <source>
        <dbReference type="ARBA" id="ARBA00006218"/>
    </source>
</evidence>
<protein>
    <recommendedName>
        <fullName evidence="10">Poly(A) RNA polymerase mitochondrial-like central palm domain-containing protein</fullName>
    </recommendedName>
</protein>
<dbReference type="SUPFAM" id="SSF111126">
    <property type="entry name" value="Ligand-binding domain in the NO signalling and Golgi transport"/>
    <property type="match status" value="1"/>
</dbReference>
<dbReference type="Pfam" id="PF22600">
    <property type="entry name" value="MTPAP-like_central"/>
    <property type="match status" value="1"/>
</dbReference>
<sequence length="729" mass="80823">MIATTFHARMEAFTSAISACGRAAQWSFAQLLLAGAQPRGLADPLCRNALLSALGRAARWQEALTMLATLGEQSSTASWNASITACAEAAEWRSALALLAARRRSLTSDLVSFNAALAALRNASCWEKVLGLFEDMLCSKLRPDDSSLSTAVAALQRAGNPQKGLDLWNHHQQSADTASYTAALKCAADADAWCLALWLTQEMQQKGIFRSRLAEKALLRAWARAPVLQLPKVKQLLSEEDLASLAFCLEKRHHSPSSETVAWSWPSFPSQPLPAELVPRMALQPVDLTPVAAALDPTWRLWPLGSRAEGLATEDSDVDATIILPNGLQGSFEEQRELQRQTLRRVRASLPQAVRVDELVLEAKRPILRLHWEDAHGEGRIWRRGDLSVESRQGAQKSALVAQHVLLGHPALGAACAMLKSWAKRRCIYGQSHGFPSGLGFSCLGIFAAQQMRPAAAVSMELKVGEVANLEEVYEQLQRSQQRSELLEDLPRLLQGIFRFYAEDFDWAKDAVSLHCRTLVNRQPARLSIEDPVELQLDLAQPYMDQVRSDLLQREMRAAHEQLRKHRWEAFGAKDGVQSLPGIAGHPEEHLHELGRPAGLRVLDLCALRENRNRRETRLLPMLNFIASAVWTRLFGHTAELLKGQDHENEYMLNDKALLVNRFISVPRDLGDVNCGAFVAGMVEGMLCSAEFPATATAHTVDEPTGTSTTILIRFEEKVMARERRSERG</sequence>
<comment type="caution">
    <text evidence="11">The sequence shown here is derived from an EMBL/GenBank/DDBJ whole genome shotgun (WGS) entry which is preliminary data.</text>
</comment>
<keyword evidence="7" id="KW-0333">Golgi apparatus</keyword>
<dbReference type="InterPro" id="IPR007194">
    <property type="entry name" value="TRAPP_component"/>
</dbReference>
<proteinExistence type="inferred from homology"/>
<dbReference type="InterPro" id="IPR043519">
    <property type="entry name" value="NT_sf"/>
</dbReference>
<feature type="repeat" description="PPR" evidence="8">
    <location>
        <begin position="109"/>
        <end position="143"/>
    </location>
</feature>
<dbReference type="Pfam" id="PF01535">
    <property type="entry name" value="PPR"/>
    <property type="match status" value="1"/>
</dbReference>
<feature type="coiled-coil region" evidence="9">
    <location>
        <begin position="460"/>
        <end position="490"/>
    </location>
</feature>
<evidence type="ECO:0000256" key="9">
    <source>
        <dbReference type="SAM" id="Coils"/>
    </source>
</evidence>
<dbReference type="InterPro" id="IPR054708">
    <property type="entry name" value="MTPAP-like_central"/>
</dbReference>
<feature type="domain" description="Poly(A) RNA polymerase mitochondrial-like central palm" evidence="10">
    <location>
        <begin position="289"/>
        <end position="402"/>
    </location>
</feature>
<evidence type="ECO:0000313" key="11">
    <source>
        <dbReference type="EMBL" id="CAK9034975.1"/>
    </source>
</evidence>
<evidence type="ECO:0000256" key="2">
    <source>
        <dbReference type="ARBA" id="ARBA00004555"/>
    </source>
</evidence>
<comment type="similarity">
    <text evidence="3">Belongs to the TRAPP small subunits family. BET3 subfamily.</text>
</comment>
<evidence type="ECO:0000256" key="1">
    <source>
        <dbReference type="ARBA" id="ARBA00004240"/>
    </source>
</evidence>
<evidence type="ECO:0000256" key="6">
    <source>
        <dbReference type="ARBA" id="ARBA00022892"/>
    </source>
</evidence>
<comment type="subcellular location">
    <subcellularLocation>
        <location evidence="1">Endoplasmic reticulum</location>
    </subcellularLocation>
    <subcellularLocation>
        <location evidence="2">Golgi apparatus</location>
    </subcellularLocation>
</comment>
<evidence type="ECO:0000256" key="4">
    <source>
        <dbReference type="ARBA" id="ARBA00022448"/>
    </source>
</evidence>
<dbReference type="InterPro" id="IPR024096">
    <property type="entry name" value="NO_sig/Golgi_transp_ligand-bd"/>
</dbReference>
<dbReference type="InterPro" id="IPR002885">
    <property type="entry name" value="PPR_rpt"/>
</dbReference>
<name>A0ABP0L741_9DINO</name>
<keyword evidence="5" id="KW-0256">Endoplasmic reticulum</keyword>
<dbReference type="SUPFAM" id="SSF81631">
    <property type="entry name" value="PAP/OAS1 substrate-binding domain"/>
    <property type="match status" value="1"/>
</dbReference>
<accession>A0ABP0L741</accession>
<dbReference type="Pfam" id="PF04051">
    <property type="entry name" value="TRAPP"/>
    <property type="match status" value="1"/>
</dbReference>
<dbReference type="Gene3D" id="3.30.460.10">
    <property type="entry name" value="Beta Polymerase, domain 2"/>
    <property type="match status" value="1"/>
</dbReference>
<evidence type="ECO:0000259" key="10">
    <source>
        <dbReference type="Pfam" id="PF22600"/>
    </source>
</evidence>
<dbReference type="PANTHER" id="PTHR20902:SF0">
    <property type="entry name" value="TRAFFICKING PROTEIN PARTICLE COMPLEX SUBUNIT 5"/>
    <property type="match status" value="1"/>
</dbReference>
<dbReference type="SUPFAM" id="SSF81301">
    <property type="entry name" value="Nucleotidyltransferase"/>
    <property type="match status" value="1"/>
</dbReference>
<dbReference type="PROSITE" id="PS51375">
    <property type="entry name" value="PPR"/>
    <property type="match status" value="1"/>
</dbReference>
<dbReference type="InterPro" id="IPR016696">
    <property type="entry name" value="TRAPP-I_su5"/>
</dbReference>
<dbReference type="Gene3D" id="1.25.40.10">
    <property type="entry name" value="Tetratricopeptide repeat domain"/>
    <property type="match status" value="2"/>
</dbReference>
<dbReference type="EMBL" id="CAXAMN010011336">
    <property type="protein sequence ID" value="CAK9034975.1"/>
    <property type="molecule type" value="Genomic_DNA"/>
</dbReference>
<gene>
    <name evidence="11" type="ORF">CCMP2556_LOCUS19716</name>
</gene>
<dbReference type="CDD" id="cd14943">
    <property type="entry name" value="TRAPPC5_Trs31"/>
    <property type="match status" value="1"/>
</dbReference>
<evidence type="ECO:0000256" key="8">
    <source>
        <dbReference type="PROSITE-ProRule" id="PRU00708"/>
    </source>
</evidence>
<dbReference type="CDD" id="cd05403">
    <property type="entry name" value="NT_KNTase_like"/>
    <property type="match status" value="1"/>
</dbReference>